<dbReference type="InterPro" id="IPR001283">
    <property type="entry name" value="CRISP-related"/>
</dbReference>
<dbReference type="AlphaFoldDB" id="A0A915J218"/>
<dbReference type="Pfam" id="PF00188">
    <property type="entry name" value="CAP"/>
    <property type="match status" value="1"/>
</dbReference>
<dbReference type="OMA" id="HVVQLWY"/>
<name>A0A915J218_ROMCU</name>
<proteinExistence type="predicted"/>
<protein>
    <submittedName>
        <fullName evidence="4">SCP domain-containing protein</fullName>
    </submittedName>
</protein>
<keyword evidence="3" id="KW-1185">Reference proteome</keyword>
<dbReference type="PRINTS" id="PR00837">
    <property type="entry name" value="V5TPXLIKE"/>
</dbReference>
<organism evidence="3 4">
    <name type="scientific">Romanomermis culicivorax</name>
    <name type="common">Nematode worm</name>
    <dbReference type="NCBI Taxonomy" id="13658"/>
    <lineage>
        <taxon>Eukaryota</taxon>
        <taxon>Metazoa</taxon>
        <taxon>Ecdysozoa</taxon>
        <taxon>Nematoda</taxon>
        <taxon>Enoplea</taxon>
        <taxon>Dorylaimia</taxon>
        <taxon>Mermithida</taxon>
        <taxon>Mermithoidea</taxon>
        <taxon>Mermithidae</taxon>
        <taxon>Romanomermis</taxon>
    </lineage>
</organism>
<evidence type="ECO:0000256" key="1">
    <source>
        <dbReference type="SAM" id="SignalP"/>
    </source>
</evidence>
<dbReference type="InterPro" id="IPR014044">
    <property type="entry name" value="CAP_dom"/>
</dbReference>
<dbReference type="InterPro" id="IPR018244">
    <property type="entry name" value="Allrgn_V5/Tpx1_CS"/>
</dbReference>
<dbReference type="GO" id="GO:0005576">
    <property type="term" value="C:extracellular region"/>
    <property type="evidence" value="ECO:0007669"/>
    <property type="project" value="InterPro"/>
</dbReference>
<dbReference type="Proteomes" id="UP000887565">
    <property type="component" value="Unplaced"/>
</dbReference>
<evidence type="ECO:0000313" key="3">
    <source>
        <dbReference type="Proteomes" id="UP000887565"/>
    </source>
</evidence>
<accession>A0A915J218</accession>
<evidence type="ECO:0000259" key="2">
    <source>
        <dbReference type="SMART" id="SM00198"/>
    </source>
</evidence>
<dbReference type="Gene3D" id="3.40.33.10">
    <property type="entry name" value="CAP"/>
    <property type="match status" value="1"/>
</dbReference>
<evidence type="ECO:0000313" key="4">
    <source>
        <dbReference type="WBParaSite" id="nRc.2.0.1.t19928-RA"/>
    </source>
</evidence>
<keyword evidence="1" id="KW-0732">Signal</keyword>
<sequence>MTHALFCSALISAFVNLITAQYVYKLTQNDIDDLVDEHNYLRRQAPASDIQKMVWDPNLAEMAAWRARQCVAAHTPGYQRANLYGYDALGENLWWSNEKSFVSGFRVVIRSFHKEIVHYDYQGRTCQPRQMCGHYTQVVWSKSCSVGCALAFCDRIYMSTLIPRGHLLVCFYGPSGNYPGQLIFKKGARCGSCPHSCAADGLCEPTDPQCRNLYDRQINVTRNQDRHKNVVTRTSVVNFGPNLANEAEIHDTCWIIVT</sequence>
<dbReference type="InterPro" id="IPR035940">
    <property type="entry name" value="CAP_sf"/>
</dbReference>
<dbReference type="PANTHER" id="PTHR10334">
    <property type="entry name" value="CYSTEINE-RICH SECRETORY PROTEIN-RELATED"/>
    <property type="match status" value="1"/>
</dbReference>
<reference evidence="4" key="1">
    <citation type="submission" date="2022-11" db="UniProtKB">
        <authorList>
            <consortium name="WormBaseParasite"/>
        </authorList>
    </citation>
    <scope>IDENTIFICATION</scope>
</reference>
<feature type="chain" id="PRO_5038077237" evidence="1">
    <location>
        <begin position="21"/>
        <end position="258"/>
    </location>
</feature>
<feature type="domain" description="SCP" evidence="2">
    <location>
        <begin position="29"/>
        <end position="180"/>
    </location>
</feature>
<dbReference type="PROSITE" id="PS01009">
    <property type="entry name" value="CRISP_1"/>
    <property type="match status" value="1"/>
</dbReference>
<dbReference type="SMART" id="SM00198">
    <property type="entry name" value="SCP"/>
    <property type="match status" value="1"/>
</dbReference>
<dbReference type="WBParaSite" id="nRc.2.0.1.t19928-RA">
    <property type="protein sequence ID" value="nRc.2.0.1.t19928-RA"/>
    <property type="gene ID" value="nRc.2.0.1.g19928"/>
</dbReference>
<dbReference type="SUPFAM" id="SSF55797">
    <property type="entry name" value="PR-1-like"/>
    <property type="match status" value="1"/>
</dbReference>
<feature type="signal peptide" evidence="1">
    <location>
        <begin position="1"/>
        <end position="20"/>
    </location>
</feature>